<sequence>MGDFTAKMAMQTAALRSVKRPLETLTPADLPALIEGLRPMLNTFLGTARAKTVIEQLSLHPEMR</sequence>
<proteinExistence type="predicted"/>
<dbReference type="EMBL" id="CP071090">
    <property type="protein sequence ID" value="QSQ28620.1"/>
    <property type="molecule type" value="Genomic_DNA"/>
</dbReference>
<dbReference type="RefSeq" id="WP_206730130.1">
    <property type="nucleotide sequence ID" value="NZ_CP071090.1"/>
</dbReference>
<accession>A0ABX7PE58</accession>
<evidence type="ECO:0000313" key="1">
    <source>
        <dbReference type="EMBL" id="QSQ28620.1"/>
    </source>
</evidence>
<gene>
    <name evidence="1" type="ORF">JY651_29710</name>
</gene>
<reference evidence="1 2" key="1">
    <citation type="submission" date="2021-02" db="EMBL/GenBank/DDBJ databases">
        <title>De Novo genome assembly of isolated myxobacteria.</title>
        <authorList>
            <person name="Stevens D.C."/>
        </authorList>
    </citation>
    <scope>NUCLEOTIDE SEQUENCE [LARGE SCALE GENOMIC DNA]</scope>
    <source>
        <strain evidence="2">SCPEA02</strain>
    </source>
</reference>
<organism evidence="1 2">
    <name type="scientific">Pyxidicoccus parkwayensis</name>
    <dbReference type="NCBI Taxonomy" id="2813578"/>
    <lineage>
        <taxon>Bacteria</taxon>
        <taxon>Pseudomonadati</taxon>
        <taxon>Myxococcota</taxon>
        <taxon>Myxococcia</taxon>
        <taxon>Myxococcales</taxon>
        <taxon>Cystobacterineae</taxon>
        <taxon>Myxococcaceae</taxon>
        <taxon>Pyxidicoccus</taxon>
    </lineage>
</organism>
<protein>
    <submittedName>
        <fullName evidence="1">Uncharacterized protein</fullName>
    </submittedName>
</protein>
<dbReference type="Proteomes" id="UP000662747">
    <property type="component" value="Chromosome"/>
</dbReference>
<keyword evidence="2" id="KW-1185">Reference proteome</keyword>
<name>A0ABX7PE58_9BACT</name>
<evidence type="ECO:0000313" key="2">
    <source>
        <dbReference type="Proteomes" id="UP000662747"/>
    </source>
</evidence>